<dbReference type="Gene3D" id="3.60.10.10">
    <property type="entry name" value="Endonuclease/exonuclease/phosphatase"/>
    <property type="match status" value="1"/>
</dbReference>
<dbReference type="EMBL" id="JAIXMP010000032">
    <property type="protein sequence ID" value="KAI9250592.1"/>
    <property type="molecule type" value="Genomic_DNA"/>
</dbReference>
<comment type="caution">
    <text evidence="3">The sequence shown here is derived from an EMBL/GenBank/DDBJ whole genome shotgun (WGS) entry which is preliminary data.</text>
</comment>
<proteinExistence type="predicted"/>
<dbReference type="SUPFAM" id="SSF56219">
    <property type="entry name" value="DNase I-like"/>
    <property type="match status" value="1"/>
</dbReference>
<sequence length="780" mass="89971">MYTELQRLRQELEQANAQIGALEETNRKLRQQITNMEQNKQPEIDHEFPPLMGVTQTTKHTNSQANQWAHPLRNRLKKAPVSPETQQRRIAAAARAFQLPSETHGFQYIYVPSRARQPTGQIRSNLRRFGVDNSRVLDIQYPSRQTIGLLVHNDYVSTLTEKLKSININTINFDPLDPKNINDPKLKDVPTEQKQQLAKELHYKRAQRSIQFIRAPIKFAVARAFHTYGWITLDELKTVLATKKPHRDDPEAAATNYRLNENDDDNMSDIIIAINSILSFTPSTHLLFLTETWLLSPNRYPTNWKQYHEYGDRPTSTSRRGHLGISLLVNPDCPFHVHVLSNNNSTPFSKYHLSCIVANTLIHCLYLPPHTDSFTNDLALATLDSLPLHYPNTNNTIICGDFNARFNATTGDTDSNTRGDLMLHWIESHQLKIWNAELAYGKPTFLRPPGSSIIDIYMSTNNCINPTLNISDNLSLGSNHKMVHFSFDIVSNIPLSSPPQQLRRIWRLSKIKDPAIQEEYKSTINNKLQALNNKLQQLIDRPQTQTTNSNAKDEIEILTEEFYTNMYTSLDHTFGRTDGGQKRRDTFWTAELQRLVDHRELCYQKWRSAFGLNKMPWWLRHQEASARVRRALKKRNRETWHIFCKRLETDDYTKTTATIKKIRQKRTIQHTFSHQDGPLAAANQMAQHLENVFDGHLLSIQQQNQTQQDQQALDDSITPMTLADFPITEETVSASIDRLPRKKAPGTDHLRSEMLKPIVTTIAPVLHKLFYLCWISSYTP</sequence>
<dbReference type="Pfam" id="PF14529">
    <property type="entry name" value="Exo_endo_phos_2"/>
    <property type="match status" value="1"/>
</dbReference>
<dbReference type="InterPro" id="IPR005135">
    <property type="entry name" value="Endo/exonuclease/phosphatase"/>
</dbReference>
<dbReference type="Proteomes" id="UP001209540">
    <property type="component" value="Unassembled WGS sequence"/>
</dbReference>
<dbReference type="AlphaFoldDB" id="A0AAD5JR92"/>
<keyword evidence="1" id="KW-0175">Coiled coil</keyword>
<reference evidence="3" key="1">
    <citation type="journal article" date="2022" name="IScience">
        <title>Evolution of zygomycete secretomes and the origins of terrestrial fungal ecologies.</title>
        <authorList>
            <person name="Chang Y."/>
            <person name="Wang Y."/>
            <person name="Mondo S."/>
            <person name="Ahrendt S."/>
            <person name="Andreopoulos W."/>
            <person name="Barry K."/>
            <person name="Beard J."/>
            <person name="Benny G.L."/>
            <person name="Blankenship S."/>
            <person name="Bonito G."/>
            <person name="Cuomo C."/>
            <person name="Desiro A."/>
            <person name="Gervers K.A."/>
            <person name="Hundley H."/>
            <person name="Kuo A."/>
            <person name="LaButti K."/>
            <person name="Lang B.F."/>
            <person name="Lipzen A."/>
            <person name="O'Donnell K."/>
            <person name="Pangilinan J."/>
            <person name="Reynolds N."/>
            <person name="Sandor L."/>
            <person name="Smith M.E."/>
            <person name="Tsang A."/>
            <person name="Grigoriev I.V."/>
            <person name="Stajich J.E."/>
            <person name="Spatafora J.W."/>
        </authorList>
    </citation>
    <scope>NUCLEOTIDE SEQUENCE</scope>
    <source>
        <strain evidence="3">RSA 2281</strain>
    </source>
</reference>
<evidence type="ECO:0000313" key="4">
    <source>
        <dbReference type="Proteomes" id="UP001209540"/>
    </source>
</evidence>
<name>A0AAD5JR92_9FUNG</name>
<feature type="coiled-coil region" evidence="1">
    <location>
        <begin position="5"/>
        <end position="39"/>
    </location>
</feature>
<dbReference type="InterPro" id="IPR036691">
    <property type="entry name" value="Endo/exonu/phosph_ase_sf"/>
</dbReference>
<evidence type="ECO:0000313" key="3">
    <source>
        <dbReference type="EMBL" id="KAI9250592.1"/>
    </source>
</evidence>
<protein>
    <recommendedName>
        <fullName evidence="2">Endonuclease/exonuclease/phosphatase domain-containing protein</fullName>
    </recommendedName>
</protein>
<accession>A0AAD5JR92</accession>
<reference evidence="3" key="2">
    <citation type="submission" date="2023-02" db="EMBL/GenBank/DDBJ databases">
        <authorList>
            <consortium name="DOE Joint Genome Institute"/>
            <person name="Mondo S.J."/>
            <person name="Chang Y."/>
            <person name="Wang Y."/>
            <person name="Ahrendt S."/>
            <person name="Andreopoulos W."/>
            <person name="Barry K."/>
            <person name="Beard J."/>
            <person name="Benny G.L."/>
            <person name="Blankenship S."/>
            <person name="Bonito G."/>
            <person name="Cuomo C."/>
            <person name="Desiro A."/>
            <person name="Gervers K.A."/>
            <person name="Hundley H."/>
            <person name="Kuo A."/>
            <person name="LaButti K."/>
            <person name="Lang B.F."/>
            <person name="Lipzen A."/>
            <person name="O'Donnell K."/>
            <person name="Pangilinan J."/>
            <person name="Reynolds N."/>
            <person name="Sandor L."/>
            <person name="Smith M.W."/>
            <person name="Tsang A."/>
            <person name="Grigoriev I.V."/>
            <person name="Stajich J.E."/>
            <person name="Spatafora J.W."/>
        </authorList>
    </citation>
    <scope>NUCLEOTIDE SEQUENCE</scope>
    <source>
        <strain evidence="3">RSA 2281</strain>
    </source>
</reference>
<keyword evidence="4" id="KW-1185">Reference proteome</keyword>
<dbReference type="GO" id="GO:0003824">
    <property type="term" value="F:catalytic activity"/>
    <property type="evidence" value="ECO:0007669"/>
    <property type="project" value="InterPro"/>
</dbReference>
<evidence type="ECO:0000256" key="1">
    <source>
        <dbReference type="SAM" id="Coils"/>
    </source>
</evidence>
<feature type="domain" description="Endonuclease/exonuclease/phosphatase" evidence="2">
    <location>
        <begin position="361"/>
        <end position="483"/>
    </location>
</feature>
<evidence type="ECO:0000259" key="2">
    <source>
        <dbReference type="Pfam" id="PF14529"/>
    </source>
</evidence>
<feature type="non-terminal residue" evidence="3">
    <location>
        <position position="1"/>
    </location>
</feature>
<organism evidence="3 4">
    <name type="scientific">Phascolomyces articulosus</name>
    <dbReference type="NCBI Taxonomy" id="60185"/>
    <lineage>
        <taxon>Eukaryota</taxon>
        <taxon>Fungi</taxon>
        <taxon>Fungi incertae sedis</taxon>
        <taxon>Mucoromycota</taxon>
        <taxon>Mucoromycotina</taxon>
        <taxon>Mucoromycetes</taxon>
        <taxon>Mucorales</taxon>
        <taxon>Lichtheimiaceae</taxon>
        <taxon>Phascolomyces</taxon>
    </lineage>
</organism>
<gene>
    <name evidence="3" type="ORF">BDA99DRAFT_445011</name>
</gene>